<keyword evidence="2" id="KW-0808">Transferase</keyword>
<dbReference type="Pfam" id="PF13649">
    <property type="entry name" value="Methyltransf_25"/>
    <property type="match status" value="1"/>
</dbReference>
<dbReference type="InterPro" id="IPR029063">
    <property type="entry name" value="SAM-dependent_MTases_sf"/>
</dbReference>
<proteinExistence type="predicted"/>
<reference evidence="2" key="1">
    <citation type="journal article" date="2014" name="Int. J. Syst. Evol. Microbiol.">
        <title>Complete genome sequence of Corynebacterium casei LMG S-19264T (=DSM 44701T), isolated from a smear-ripened cheese.</title>
        <authorList>
            <consortium name="US DOE Joint Genome Institute (JGI-PGF)"/>
            <person name="Walter F."/>
            <person name="Albersmeier A."/>
            <person name="Kalinowski J."/>
            <person name="Ruckert C."/>
        </authorList>
    </citation>
    <scope>NUCLEOTIDE SEQUENCE</scope>
    <source>
        <strain evidence="2">CGMCC 1.15179</strain>
    </source>
</reference>
<evidence type="ECO:0000313" key="3">
    <source>
        <dbReference type="Proteomes" id="UP000625210"/>
    </source>
</evidence>
<evidence type="ECO:0000259" key="1">
    <source>
        <dbReference type="Pfam" id="PF13649"/>
    </source>
</evidence>
<feature type="domain" description="Methyltransferase" evidence="1">
    <location>
        <begin position="44"/>
        <end position="138"/>
    </location>
</feature>
<dbReference type="Proteomes" id="UP000625210">
    <property type="component" value="Unassembled WGS sequence"/>
</dbReference>
<dbReference type="PANTHER" id="PTHR42912:SF80">
    <property type="entry name" value="METHYLTRANSFERASE DOMAIN-CONTAINING PROTEIN"/>
    <property type="match status" value="1"/>
</dbReference>
<dbReference type="AlphaFoldDB" id="A0A8J2VBL0"/>
<dbReference type="CDD" id="cd02440">
    <property type="entry name" value="AdoMet_MTases"/>
    <property type="match status" value="1"/>
</dbReference>
<organism evidence="2 3">
    <name type="scientific">Marinithermofilum abyssi</name>
    <dbReference type="NCBI Taxonomy" id="1571185"/>
    <lineage>
        <taxon>Bacteria</taxon>
        <taxon>Bacillati</taxon>
        <taxon>Bacillota</taxon>
        <taxon>Bacilli</taxon>
        <taxon>Bacillales</taxon>
        <taxon>Thermoactinomycetaceae</taxon>
        <taxon>Marinithermofilum</taxon>
    </lineage>
</organism>
<dbReference type="GO" id="GO:0008168">
    <property type="term" value="F:methyltransferase activity"/>
    <property type="evidence" value="ECO:0007669"/>
    <property type="project" value="UniProtKB-KW"/>
</dbReference>
<name>A0A8J2VBL0_9BACL</name>
<keyword evidence="3" id="KW-1185">Reference proteome</keyword>
<accession>A0A8J2VBL0</accession>
<protein>
    <submittedName>
        <fullName evidence="2">Methyltransferase</fullName>
    </submittedName>
</protein>
<evidence type="ECO:0000313" key="2">
    <source>
        <dbReference type="EMBL" id="GGE07072.1"/>
    </source>
</evidence>
<gene>
    <name evidence="2" type="ORF">GCM10011571_05360</name>
</gene>
<dbReference type="RefSeq" id="WP_188646376.1">
    <property type="nucleotide sequence ID" value="NZ_BMHQ01000002.1"/>
</dbReference>
<dbReference type="SUPFAM" id="SSF53335">
    <property type="entry name" value="S-adenosyl-L-methionine-dependent methyltransferases"/>
    <property type="match status" value="1"/>
</dbReference>
<dbReference type="Gene3D" id="2.20.25.110">
    <property type="entry name" value="S-adenosyl-L-methionine-dependent methyltransferases"/>
    <property type="match status" value="1"/>
</dbReference>
<dbReference type="InterPro" id="IPR041698">
    <property type="entry name" value="Methyltransf_25"/>
</dbReference>
<dbReference type="Gene3D" id="3.40.50.150">
    <property type="entry name" value="Vaccinia Virus protein VP39"/>
    <property type="match status" value="1"/>
</dbReference>
<dbReference type="GO" id="GO:0032259">
    <property type="term" value="P:methylation"/>
    <property type="evidence" value="ECO:0007669"/>
    <property type="project" value="UniProtKB-KW"/>
</dbReference>
<keyword evidence="2" id="KW-0489">Methyltransferase</keyword>
<dbReference type="InterPro" id="IPR050508">
    <property type="entry name" value="Methyltransf_Superfamily"/>
</dbReference>
<dbReference type="EMBL" id="BMHQ01000002">
    <property type="protein sequence ID" value="GGE07072.1"/>
    <property type="molecule type" value="Genomic_DNA"/>
</dbReference>
<sequence length="244" mass="28620">MAPWYEESFGEDYVLVYRHRDRVHADREIRQVAQWLNLEPGQTVLDLCCGTGRHSIALHRLGFQVTGLDLSEVLLEYARKASEGLGIRYIQGDMRHLPFDADQFDAVVNLFTSFGYFVEDEENGQVLKEMARVLRPEGRFVVDFLNREAVKRNLVPESERVEGETRIRERRWIDGDFVRKSIQVIDERGERMYQERVKMYSREQMEDMMRKAGLTVESVWGDFESRSYDPISSPRMIFVGRLAL</sequence>
<reference evidence="2" key="2">
    <citation type="submission" date="2020-09" db="EMBL/GenBank/DDBJ databases">
        <authorList>
            <person name="Sun Q."/>
            <person name="Zhou Y."/>
        </authorList>
    </citation>
    <scope>NUCLEOTIDE SEQUENCE</scope>
    <source>
        <strain evidence="2">CGMCC 1.15179</strain>
    </source>
</reference>
<comment type="caution">
    <text evidence="2">The sequence shown here is derived from an EMBL/GenBank/DDBJ whole genome shotgun (WGS) entry which is preliminary data.</text>
</comment>
<dbReference type="PANTHER" id="PTHR42912">
    <property type="entry name" value="METHYLTRANSFERASE"/>
    <property type="match status" value="1"/>
</dbReference>